<evidence type="ECO:0000256" key="1">
    <source>
        <dbReference type="ARBA" id="ARBA00004651"/>
    </source>
</evidence>
<dbReference type="EMBL" id="CP010994">
    <property type="protein sequence ID" value="AMN34721.1"/>
    <property type="molecule type" value="Genomic_DNA"/>
</dbReference>
<evidence type="ECO:0000313" key="21">
    <source>
        <dbReference type="Proteomes" id="UP000247117"/>
    </source>
</evidence>
<dbReference type="RefSeq" id="WP_003461029.1">
    <property type="nucleotide sequence ID" value="NZ_AP026870.1"/>
</dbReference>
<evidence type="ECO:0000256" key="5">
    <source>
        <dbReference type="ARBA" id="ARBA00022597"/>
    </source>
</evidence>
<evidence type="ECO:0000256" key="3">
    <source>
        <dbReference type="ARBA" id="ARBA00022448"/>
    </source>
</evidence>
<evidence type="ECO:0000313" key="17">
    <source>
        <dbReference type="EMBL" id="MDZ5033734.1"/>
    </source>
</evidence>
<dbReference type="Pfam" id="PF03611">
    <property type="entry name" value="EIIC-GAT"/>
    <property type="match status" value="1"/>
</dbReference>
<feature type="transmembrane region" description="Helical" evidence="14">
    <location>
        <begin position="143"/>
        <end position="165"/>
    </location>
</feature>
<evidence type="ECO:0000256" key="11">
    <source>
        <dbReference type="ARBA" id="ARBA00038218"/>
    </source>
</evidence>
<comment type="subcellular location">
    <subcellularLocation>
        <location evidence="1">Cell membrane</location>
        <topology evidence="1">Multi-pass membrane protein</topology>
    </subcellularLocation>
</comment>
<feature type="transmembrane region" description="Helical" evidence="14">
    <location>
        <begin position="12"/>
        <end position="29"/>
    </location>
</feature>
<feature type="transmembrane region" description="Helical" evidence="14">
    <location>
        <begin position="117"/>
        <end position="137"/>
    </location>
</feature>
<keyword evidence="5" id="KW-0762">Sugar transport</keyword>
<dbReference type="GO" id="GO:0009401">
    <property type="term" value="P:phosphoenolpyruvate-dependent sugar phosphotransferase system"/>
    <property type="evidence" value="ECO:0007669"/>
    <property type="project" value="UniProtKB-KW"/>
</dbReference>
<dbReference type="Proteomes" id="UP001288778">
    <property type="component" value="Unassembled WGS sequence"/>
</dbReference>
<dbReference type="EMBL" id="WNVG01000059">
    <property type="protein sequence ID" value="MDZ5033734.1"/>
    <property type="molecule type" value="Genomic_DNA"/>
</dbReference>
<evidence type="ECO:0000256" key="6">
    <source>
        <dbReference type="ARBA" id="ARBA00022683"/>
    </source>
</evidence>
<feature type="transmembrane region" description="Helical" evidence="14">
    <location>
        <begin position="253"/>
        <end position="279"/>
    </location>
</feature>
<evidence type="ECO:0000256" key="14">
    <source>
        <dbReference type="SAM" id="Phobius"/>
    </source>
</evidence>
<dbReference type="OrthoDB" id="9796178at2"/>
<dbReference type="Proteomes" id="UP000249986">
    <property type="component" value="Unassembled WGS sequence"/>
</dbReference>
<keyword evidence="8 14" id="KW-1133">Transmembrane helix</keyword>
<keyword evidence="6" id="KW-0598">Phosphotransferase system</keyword>
<dbReference type="InterPro" id="IPR051562">
    <property type="entry name" value="Ascorbate-PTS_EIIC"/>
</dbReference>
<name>A0A127EFI0_CLOPF</name>
<feature type="transmembrane region" description="Helical" evidence="14">
    <location>
        <begin position="222"/>
        <end position="241"/>
    </location>
</feature>
<feature type="transmembrane region" description="Helical" evidence="14">
    <location>
        <begin position="41"/>
        <end position="62"/>
    </location>
</feature>
<feature type="transmembrane region" description="Helical" evidence="14">
    <location>
        <begin position="177"/>
        <end position="195"/>
    </location>
</feature>
<sequence>MKEILDFCVSFFRNPALFMGLVVAIGLILQRKPIDAILKGIFKGIIGMVILLKGVDIVVSSITPLANAFSGLFNTQSNSTLGDFNVFLGQYGSYVGLILLCGFVINIIIARYTRFKTIYLTGNILFWYPMLFLAVGIENNVSGLKLFIFTLIMYILVITIFPYILRKHVKYVTGNDSFTIGHTASIYCLLGSYIGKLVGQKDKNIENLNLPKSLSFFRDTNITAAIVMFIVYIIVGLFIGKESRIAIYGSEPLITYSLIQGITFAAGMIILLTGVRMILGEIIPSFKGIADKLAKGSIPALDIPMIFPYGPNALLIGFIIALITSIGTLFLLGASGVLTFALIPLVVACYFDVAPGAIFANARGGWPAAIITSALGGIILMVLAAISLNLVSGTVGNFIQTYGGNEFSIWVIIGDLVGKLFSI</sequence>
<evidence type="ECO:0000313" key="16">
    <source>
        <dbReference type="EMBL" id="MDZ4908536.1"/>
    </source>
</evidence>
<comment type="function">
    <text evidence="10">The phosphoenolpyruvate-dependent sugar phosphotransferase system (sugar PTS), a major carbohydrate active transport system, catalyzes the phosphorylation of incoming sugar substrates concomitantly with their translocation across the cell membrane. The enzyme II UlaABC PTS system is involved in ascorbate transport.</text>
</comment>
<dbReference type="NCBIfam" id="NF006920">
    <property type="entry name" value="PRK09410.1-2"/>
    <property type="match status" value="1"/>
</dbReference>
<dbReference type="Proteomes" id="UP000247117">
    <property type="component" value="Unassembled WGS sequence"/>
</dbReference>
<protein>
    <recommendedName>
        <fullName evidence="12">Ascorbate-specific PTS system EIIC component</fullName>
    </recommendedName>
    <alternativeName>
        <fullName evidence="13">Ascorbate-specific permease IIC component UlaA</fullName>
    </alternativeName>
</protein>
<dbReference type="Proteomes" id="UP001289066">
    <property type="component" value="Unassembled WGS sequence"/>
</dbReference>
<evidence type="ECO:0000313" key="20">
    <source>
        <dbReference type="Proteomes" id="UP000070260"/>
    </source>
</evidence>
<keyword evidence="4" id="KW-1003">Cell membrane</keyword>
<evidence type="ECO:0000313" key="19">
    <source>
        <dbReference type="EMBL" id="SQB60655.1"/>
    </source>
</evidence>
<feature type="transmembrane region" description="Helical" evidence="14">
    <location>
        <begin position="313"/>
        <end position="332"/>
    </location>
</feature>
<evidence type="ECO:0000256" key="10">
    <source>
        <dbReference type="ARBA" id="ARBA00037387"/>
    </source>
</evidence>
<evidence type="ECO:0000313" key="18">
    <source>
        <dbReference type="EMBL" id="PWX38335.1"/>
    </source>
</evidence>
<dbReference type="GO" id="GO:0005886">
    <property type="term" value="C:plasma membrane"/>
    <property type="evidence" value="ECO:0007669"/>
    <property type="project" value="UniProtKB-SubCell"/>
</dbReference>
<comment type="similarity">
    <text evidence="11">Belongs to the UlaA family.</text>
</comment>
<comment type="subunit">
    <text evidence="2">Homodimer.</text>
</comment>
<dbReference type="EMBL" id="UAWG01000019">
    <property type="protein sequence ID" value="SQB60655.1"/>
    <property type="molecule type" value="Genomic_DNA"/>
</dbReference>
<organism evidence="15 20">
    <name type="scientific">Clostridium perfringens</name>
    <dbReference type="NCBI Taxonomy" id="1502"/>
    <lineage>
        <taxon>Bacteria</taxon>
        <taxon>Bacillati</taxon>
        <taxon>Bacillota</taxon>
        <taxon>Clostridia</taxon>
        <taxon>Eubacteriales</taxon>
        <taxon>Clostridiaceae</taxon>
        <taxon>Clostridium</taxon>
    </lineage>
</organism>
<feature type="transmembrane region" description="Helical" evidence="14">
    <location>
        <begin position="91"/>
        <end position="110"/>
    </location>
</feature>
<reference evidence="15 20" key="1">
    <citation type="journal article" date="2016" name="PLoS ONE">
        <title>Plasmid Characterization and Chromosome Analysis of Two netF+ Clostridium perfringens Isolates Associated with Foal and Canine Necrotizing Enteritis.</title>
        <authorList>
            <person name="Mehdizadeh Gohari I."/>
            <person name="Kropinski A.M."/>
            <person name="Weese S.J."/>
            <person name="Parreira V.R."/>
            <person name="Whitehead A.E."/>
            <person name="Boerlin P."/>
            <person name="Prescott J.F."/>
        </authorList>
    </citation>
    <scope>NUCLEOTIDE SEQUENCE [LARGE SCALE GENOMIC DNA]</scope>
    <source>
        <strain evidence="15 20">JP838</strain>
    </source>
</reference>
<evidence type="ECO:0000256" key="9">
    <source>
        <dbReference type="ARBA" id="ARBA00023136"/>
    </source>
</evidence>
<evidence type="ECO:0000256" key="2">
    <source>
        <dbReference type="ARBA" id="ARBA00011738"/>
    </source>
</evidence>
<accession>A0A127EFI0</accession>
<reference evidence="16" key="4">
    <citation type="submission" date="2019-11" db="EMBL/GenBank/DDBJ databases">
        <title>Characterization of Clostridium perfringens isolates from swine manure treated agricultural soils.</title>
        <authorList>
            <person name="Wushke S.T."/>
        </authorList>
    </citation>
    <scope>NUCLEOTIDE SEQUENCE</scope>
    <source>
        <strain evidence="17">X15</strain>
        <strain evidence="16">X94</strain>
    </source>
</reference>
<evidence type="ECO:0000256" key="13">
    <source>
        <dbReference type="ARBA" id="ARBA00042859"/>
    </source>
</evidence>
<proteinExistence type="inferred from homology"/>
<keyword evidence="3" id="KW-0813">Transport</keyword>
<feature type="transmembrane region" description="Helical" evidence="14">
    <location>
        <begin position="366"/>
        <end position="391"/>
    </location>
</feature>
<evidence type="ECO:0000256" key="4">
    <source>
        <dbReference type="ARBA" id="ARBA00022475"/>
    </source>
</evidence>
<reference evidence="19 22" key="3">
    <citation type="submission" date="2018-06" db="EMBL/GenBank/DDBJ databases">
        <authorList>
            <consortium name="Pathogen Informatics"/>
            <person name="Doyle S."/>
        </authorList>
    </citation>
    <scope>NUCLEOTIDE SEQUENCE [LARGE SCALE GENOMIC DNA]</scope>
    <source>
        <strain evidence="19 22">NCTC10719</strain>
    </source>
</reference>
<keyword evidence="7 14" id="KW-0812">Transmembrane</keyword>
<dbReference type="EMBL" id="PJTB01000003">
    <property type="protein sequence ID" value="PWX38335.1"/>
    <property type="molecule type" value="Genomic_DNA"/>
</dbReference>
<dbReference type="PANTHER" id="PTHR33843">
    <property type="entry name" value="ASCORBATE-SPECIFIC PTS SYSTEM EIIC COMPONENT"/>
    <property type="match status" value="1"/>
</dbReference>
<evidence type="ECO:0000313" key="15">
    <source>
        <dbReference type="EMBL" id="AMN34721.1"/>
    </source>
</evidence>
<reference evidence="18 21" key="2">
    <citation type="journal article" date="2018" name="BMC Genomics">
        <title>Whole genome analysis reveals the diversity and evolutionary relationships between necrotic enteritis-causing strains of Clostridium perfringens.</title>
        <authorList>
            <person name="Lacey J.A."/>
            <person name="Allnutt T.R."/>
            <person name="Vezina B."/>
            <person name="Van T.T.H."/>
            <person name="Stent T."/>
            <person name="Han X."/>
            <person name="Rood J.I."/>
            <person name="Wade B."/>
            <person name="Keyburn A.L."/>
            <person name="Seeman T."/>
            <person name="Chen H."/>
            <person name="Haring V."/>
            <person name="Johanesen P.A."/>
            <person name="Lyras D."/>
            <person name="Moore R.J."/>
        </authorList>
    </citation>
    <scope>NUCLEOTIDE SEQUENCE [LARGE SCALE GENOMIC DNA]</scope>
    <source>
        <strain evidence="18 21">EUR-NE15</strain>
    </source>
</reference>
<gene>
    <name evidence="19" type="primary">ulaA</name>
    <name evidence="18" type="ORF">CYK91_10280</name>
    <name evidence="16" type="ORF">GNF68_05560</name>
    <name evidence="17" type="ORF">GNF81_13245</name>
    <name evidence="15" type="ORF">JFP838_02785</name>
    <name evidence="19" type="ORF">NCTC10719_02309</name>
</gene>
<dbReference type="EMBL" id="WNUI01000009">
    <property type="protein sequence ID" value="MDZ4908536.1"/>
    <property type="molecule type" value="Genomic_DNA"/>
</dbReference>
<dbReference type="PANTHER" id="PTHR33843:SF4">
    <property type="entry name" value="ASCORBATE-SPECIFIC PTS SYSTEM EIIC COMPONENT"/>
    <property type="match status" value="1"/>
</dbReference>
<keyword evidence="9 14" id="KW-0472">Membrane</keyword>
<dbReference type="AlphaFoldDB" id="A0A127EFI0"/>
<dbReference type="Proteomes" id="UP000070260">
    <property type="component" value="Chromosome"/>
</dbReference>
<feature type="transmembrane region" description="Helical" evidence="14">
    <location>
        <begin position="339"/>
        <end position="360"/>
    </location>
</feature>
<evidence type="ECO:0000256" key="12">
    <source>
        <dbReference type="ARBA" id="ARBA00039702"/>
    </source>
</evidence>
<dbReference type="InterPro" id="IPR004703">
    <property type="entry name" value="PTS_sugar-sp_permease"/>
</dbReference>
<evidence type="ECO:0000256" key="8">
    <source>
        <dbReference type="ARBA" id="ARBA00022989"/>
    </source>
</evidence>
<dbReference type="PATRIC" id="fig|1502.156.peg.546"/>
<evidence type="ECO:0000256" key="7">
    <source>
        <dbReference type="ARBA" id="ARBA00022692"/>
    </source>
</evidence>
<evidence type="ECO:0000313" key="22">
    <source>
        <dbReference type="Proteomes" id="UP000249986"/>
    </source>
</evidence>